<dbReference type="KEGG" id="phm:PSMK_01640"/>
<dbReference type="RefSeq" id="WP_014435543.1">
    <property type="nucleotide sequence ID" value="NC_017080.1"/>
</dbReference>
<reference evidence="1 2" key="1">
    <citation type="submission" date="2012-02" db="EMBL/GenBank/DDBJ databases">
        <title>Complete genome sequence of Phycisphaera mikurensis NBRC 102666.</title>
        <authorList>
            <person name="Ankai A."/>
            <person name="Hosoyama A."/>
            <person name="Terui Y."/>
            <person name="Sekine M."/>
            <person name="Fukai R."/>
            <person name="Kato Y."/>
            <person name="Nakamura S."/>
            <person name="Yamada-Narita S."/>
            <person name="Kawakoshi A."/>
            <person name="Fukunaga Y."/>
            <person name="Yamazaki S."/>
            <person name="Fujita N."/>
        </authorList>
    </citation>
    <scope>NUCLEOTIDE SEQUENCE [LARGE SCALE GENOMIC DNA]</scope>
    <source>
        <strain evidence="2">NBRC 102666 / KCTC 22515 / FYK2301M01</strain>
    </source>
</reference>
<dbReference type="AlphaFoldDB" id="I0IAN5"/>
<evidence type="ECO:0000313" key="2">
    <source>
        <dbReference type="Proteomes" id="UP000007881"/>
    </source>
</evidence>
<name>I0IAN5_PHYMF</name>
<organism evidence="1 2">
    <name type="scientific">Phycisphaera mikurensis (strain NBRC 102666 / KCTC 22515 / FYK2301M01)</name>
    <dbReference type="NCBI Taxonomy" id="1142394"/>
    <lineage>
        <taxon>Bacteria</taxon>
        <taxon>Pseudomonadati</taxon>
        <taxon>Planctomycetota</taxon>
        <taxon>Phycisphaerae</taxon>
        <taxon>Phycisphaerales</taxon>
        <taxon>Phycisphaeraceae</taxon>
        <taxon>Phycisphaera</taxon>
    </lineage>
</organism>
<protein>
    <submittedName>
        <fullName evidence="1">Uncharacterized protein</fullName>
    </submittedName>
</protein>
<dbReference type="STRING" id="1142394.PSMK_01640"/>
<dbReference type="Proteomes" id="UP000007881">
    <property type="component" value="Chromosome"/>
</dbReference>
<accession>I0IAN5</accession>
<evidence type="ECO:0000313" key="1">
    <source>
        <dbReference type="EMBL" id="BAM02323.1"/>
    </source>
</evidence>
<dbReference type="HOGENOM" id="CLU_3274274_0_0_0"/>
<gene>
    <name evidence="1" type="ordered locus">PSMK_01640</name>
</gene>
<keyword evidence="2" id="KW-1185">Reference proteome</keyword>
<dbReference type="EMBL" id="AP012338">
    <property type="protein sequence ID" value="BAM02323.1"/>
    <property type="molecule type" value="Genomic_DNA"/>
</dbReference>
<sequence length="41" mass="4111">MLRCTSGLRTALTKAGADHVGFEAGEAGEGLFAGGSDGSRR</sequence>
<proteinExistence type="predicted"/>